<dbReference type="Proteomes" id="UP001060215">
    <property type="component" value="Chromosome 2"/>
</dbReference>
<proteinExistence type="predicted"/>
<protein>
    <submittedName>
        <fullName evidence="1">Disease resistance protein RGA4</fullName>
    </submittedName>
</protein>
<comment type="caution">
    <text evidence="1">The sequence shown here is derived from an EMBL/GenBank/DDBJ whole genome shotgun (WGS) entry which is preliminary data.</text>
</comment>
<accession>A0ACC0HY58</accession>
<evidence type="ECO:0000313" key="2">
    <source>
        <dbReference type="Proteomes" id="UP001060215"/>
    </source>
</evidence>
<evidence type="ECO:0000313" key="1">
    <source>
        <dbReference type="EMBL" id="KAI8018310.1"/>
    </source>
</evidence>
<reference evidence="1 2" key="1">
    <citation type="journal article" date="2022" name="Plant J.">
        <title>Chromosome-level genome of Camellia lanceoleosa provides a valuable resource for understanding genome evolution and self-incompatibility.</title>
        <authorList>
            <person name="Gong W."/>
            <person name="Xiao S."/>
            <person name="Wang L."/>
            <person name="Liao Z."/>
            <person name="Chang Y."/>
            <person name="Mo W."/>
            <person name="Hu G."/>
            <person name="Li W."/>
            <person name="Zhao G."/>
            <person name="Zhu H."/>
            <person name="Hu X."/>
            <person name="Ji K."/>
            <person name="Xiang X."/>
            <person name="Song Q."/>
            <person name="Yuan D."/>
            <person name="Jin S."/>
            <person name="Zhang L."/>
        </authorList>
    </citation>
    <scope>NUCLEOTIDE SEQUENCE [LARGE SCALE GENOMIC DNA]</scope>
    <source>
        <strain evidence="1">SQ_2022a</strain>
    </source>
</reference>
<gene>
    <name evidence="1" type="ORF">LOK49_LG04G02694</name>
</gene>
<sequence length="1022" mass="115692">MAVPFLPFVLKHLNSLIQNEVGLLCGVNKEMKKLSSTLSTIQAVLEDAEQKQLHDKAIQNWLKELNDAAYEADDILDECATEALRCELKGQGYGSLKKVSTSLLTCYPVQNVLFRHKIGNRIKEITQKLDAIAANRKFHLTEGVVVVTRVEYDVSRETSSGITEPQLYGRDGDKEKIVKFLVEDVCDIEDVSVYPILGIGGLGKTTLAQMAFNDERVKPHFDPKIWVYVSQDFDVKRVIKATIESANGKACEAVDLDSLQRKLRDMLNGKRYLIVLDDVWDEDPDKWDALKYSLACGSKGASVIVTTRVDKVASMMGTISPHRLSVLSKEDCWSLFRQRAFGLGNEERPNVVAIGKEIVKKCGGVPLAAKALGGLMRFKSEEKEWLHVKESEIWKLPQDKNSILPALRLSYFYLPLESRQCFAYCAIFPKGSQIQKRDLIRLWMANGYISCKGGWEPEDIGDQIWNELCLISFFQEVKDYKSDICFEMHDLVHDLAQSIMKGECQMIEFNSLSNIHNDEAHHVTLVVGPVDNFNNTFHKVVSLRTLRLQLSSIYALRYDFVWCDFRKFGSLRAFDAPVRVAALPPSIGNSKHLRYLNLSYSRFKQLPDSICNLLNLQTLILEHCFTLERLPQNMMYLRSLRHLFLSGCLLIEMPPKIGQLTNLKTLTEFAVGKSTDCSLLAELKCLNLQGELRIWHLERVRNPMDAKEANLVGKQNLSHLTLNWKYGLAECESQENVESEAQENVKSELVLEALQPHPNLKELVISGYKGTQFPLWMIGSDLQNVVNIRLSRCNNCLQLPPLGQLPLLQSLKIDEMEEVVECIENEYPGGGGFPSLEELTVRDCPKLEGLSREEGRELFPRLREIDIVDCPKLSFPHLSAPKELSLLGECTMGLNSISNLNSLTSLTIGCDNETVCFPKEFLRNLTLLESLVIENCDQLELLPRDLASLVTLKSLKIEGCPKLESLPEEGLRGLESLQSLHIINCCELERRCEKGKGEDWYKIAHIPEITIKGQYTRNLRAH</sequence>
<keyword evidence="2" id="KW-1185">Reference proteome</keyword>
<organism evidence="1 2">
    <name type="scientific">Camellia lanceoleosa</name>
    <dbReference type="NCBI Taxonomy" id="1840588"/>
    <lineage>
        <taxon>Eukaryota</taxon>
        <taxon>Viridiplantae</taxon>
        <taxon>Streptophyta</taxon>
        <taxon>Embryophyta</taxon>
        <taxon>Tracheophyta</taxon>
        <taxon>Spermatophyta</taxon>
        <taxon>Magnoliopsida</taxon>
        <taxon>eudicotyledons</taxon>
        <taxon>Gunneridae</taxon>
        <taxon>Pentapetalae</taxon>
        <taxon>asterids</taxon>
        <taxon>Ericales</taxon>
        <taxon>Theaceae</taxon>
        <taxon>Camellia</taxon>
    </lineage>
</organism>
<name>A0ACC0HY58_9ERIC</name>
<dbReference type="EMBL" id="CM045759">
    <property type="protein sequence ID" value="KAI8018310.1"/>
    <property type="molecule type" value="Genomic_DNA"/>
</dbReference>